<dbReference type="GO" id="GO:0006865">
    <property type="term" value="P:amino acid transport"/>
    <property type="evidence" value="ECO:0007669"/>
    <property type="project" value="UniProtKB-KW"/>
</dbReference>
<feature type="transmembrane region" description="Helical" evidence="8">
    <location>
        <begin position="290"/>
        <end position="313"/>
    </location>
</feature>
<dbReference type="Gene3D" id="3.90.226.10">
    <property type="entry name" value="2-enoyl-CoA Hydratase, Chain A, domain 1"/>
    <property type="match status" value="1"/>
</dbReference>
<name>A0A8S9P7J5_BRACR</name>
<gene>
    <name evidence="10" type="ORF">F2Q69_00009475</name>
</gene>
<feature type="transmembrane region" description="Helical" evidence="8">
    <location>
        <begin position="380"/>
        <end position="401"/>
    </location>
</feature>
<dbReference type="Proteomes" id="UP000712600">
    <property type="component" value="Unassembled WGS sequence"/>
</dbReference>
<keyword evidence="4" id="KW-0029">Amino-acid transport</keyword>
<feature type="domain" description="Amino acid transporter transmembrane" evidence="9">
    <location>
        <begin position="60"/>
        <end position="459"/>
    </location>
</feature>
<evidence type="ECO:0000256" key="7">
    <source>
        <dbReference type="SAM" id="MobiDB-lite"/>
    </source>
</evidence>
<evidence type="ECO:0000256" key="4">
    <source>
        <dbReference type="ARBA" id="ARBA00022970"/>
    </source>
</evidence>
<dbReference type="EMBL" id="QGKX02001521">
    <property type="protein sequence ID" value="KAF3512076.1"/>
    <property type="molecule type" value="Genomic_DNA"/>
</dbReference>
<feature type="transmembrane region" description="Helical" evidence="8">
    <location>
        <begin position="407"/>
        <end position="428"/>
    </location>
</feature>
<feature type="transmembrane region" description="Helical" evidence="8">
    <location>
        <begin position="335"/>
        <end position="359"/>
    </location>
</feature>
<dbReference type="InterPro" id="IPR013057">
    <property type="entry name" value="AA_transpt_TM"/>
</dbReference>
<comment type="subcellular location">
    <subcellularLocation>
        <location evidence="1">Membrane</location>
    </subcellularLocation>
</comment>
<comment type="caution">
    <text evidence="10">The sequence shown here is derived from an EMBL/GenBank/DDBJ whole genome shotgun (WGS) entry which is preliminary data.</text>
</comment>
<feature type="transmembrane region" description="Helical" evidence="8">
    <location>
        <begin position="180"/>
        <end position="198"/>
    </location>
</feature>
<feature type="transmembrane region" description="Helical" evidence="8">
    <location>
        <begin position="127"/>
        <end position="160"/>
    </location>
</feature>
<evidence type="ECO:0000313" key="11">
    <source>
        <dbReference type="Proteomes" id="UP000712600"/>
    </source>
</evidence>
<feature type="region of interest" description="Disordered" evidence="7">
    <location>
        <begin position="1"/>
        <end position="47"/>
    </location>
</feature>
<organism evidence="10 11">
    <name type="scientific">Brassica cretica</name>
    <name type="common">Mustard</name>
    <dbReference type="NCBI Taxonomy" id="69181"/>
    <lineage>
        <taxon>Eukaryota</taxon>
        <taxon>Viridiplantae</taxon>
        <taxon>Streptophyta</taxon>
        <taxon>Embryophyta</taxon>
        <taxon>Tracheophyta</taxon>
        <taxon>Spermatophyta</taxon>
        <taxon>Magnoliopsida</taxon>
        <taxon>eudicotyledons</taxon>
        <taxon>Gunneridae</taxon>
        <taxon>Pentapetalae</taxon>
        <taxon>rosids</taxon>
        <taxon>malvids</taxon>
        <taxon>Brassicales</taxon>
        <taxon>Brassicaceae</taxon>
        <taxon>Brassiceae</taxon>
        <taxon>Brassica</taxon>
    </lineage>
</organism>
<dbReference type="InterPro" id="IPR029045">
    <property type="entry name" value="ClpP/crotonase-like_dom_sf"/>
</dbReference>
<dbReference type="Pfam" id="PF01490">
    <property type="entry name" value="Aa_trans"/>
    <property type="match status" value="1"/>
</dbReference>
<evidence type="ECO:0000256" key="3">
    <source>
        <dbReference type="ARBA" id="ARBA00022692"/>
    </source>
</evidence>
<accession>A0A8S9P7J5</accession>
<evidence type="ECO:0000256" key="5">
    <source>
        <dbReference type="ARBA" id="ARBA00022989"/>
    </source>
</evidence>
<feature type="transmembrane region" description="Helical" evidence="8">
    <location>
        <begin position="440"/>
        <end position="468"/>
    </location>
</feature>
<reference evidence="10" key="1">
    <citation type="submission" date="2019-12" db="EMBL/GenBank/DDBJ databases">
        <title>Genome sequencing and annotation of Brassica cretica.</title>
        <authorList>
            <person name="Studholme D.J."/>
            <person name="Sarris P."/>
        </authorList>
    </citation>
    <scope>NUCLEOTIDE SEQUENCE</scope>
    <source>
        <strain evidence="10">PFS-109/04</strain>
        <tissue evidence="10">Leaf</tissue>
    </source>
</reference>
<sequence>MSELTLARLSDLESQEGEGSPSLMSQTLSRDPHATSGGNDDSDGGRIPVEEWLPITESRKGNVYTATFHLLCSGLGFQVLVLPAAFAVLGWLWGMIVLTVGFAWKLYTIWLLVNLHEAVDGIRFSRYLRLAIASFGVKLGKLLGIFPVMYLSGGACAILVITGGKTIKQLLDIMSADVTVPLTTLQCFLIFSILAVFMSQFPNMNSLFGLSLVGSVMAVAYSTAVWTLPLASERNQNNVSYTIKDTSFDNIINAIGFIALAFRGSNLVLEIQGTLPSDSNNPSSKTMWRAVVISHVIIAICMFLVAIVVYWAYGDKIPATGGPIGNYLKLYEQDYSKQAACFIHLTFIFYCLCSYPIYLMPSCDNLEMVYITKTQKPCSFFVRMMLRVLLGSVGFFIAVGFSFLTYLAVLIGAVGLLVTSTYPCFMWVSIKKPQRKSLMWLLNVLVGSLGASLSVLLVALCIPTIAAIEGVPLGGDLRICGGNNAAFGLPETRLAVFPCDGGTETLKAGWKISIKETYIHRSKD</sequence>
<evidence type="ECO:0000313" key="10">
    <source>
        <dbReference type="EMBL" id="KAF3512076.1"/>
    </source>
</evidence>
<keyword evidence="2" id="KW-0813">Transport</keyword>
<dbReference type="AlphaFoldDB" id="A0A8S9P7J5"/>
<keyword evidence="5 8" id="KW-1133">Transmembrane helix</keyword>
<dbReference type="PANTHER" id="PTHR48017">
    <property type="entry name" value="OS05G0424000 PROTEIN-RELATED"/>
    <property type="match status" value="1"/>
</dbReference>
<feature type="transmembrane region" description="Helical" evidence="8">
    <location>
        <begin position="210"/>
        <end position="231"/>
    </location>
</feature>
<evidence type="ECO:0000256" key="6">
    <source>
        <dbReference type="ARBA" id="ARBA00023136"/>
    </source>
</evidence>
<evidence type="ECO:0000256" key="1">
    <source>
        <dbReference type="ARBA" id="ARBA00004370"/>
    </source>
</evidence>
<keyword evidence="6 8" id="KW-0472">Membrane</keyword>
<protein>
    <recommendedName>
        <fullName evidence="9">Amino acid transporter transmembrane domain-containing protein</fullName>
    </recommendedName>
</protein>
<feature type="transmembrane region" description="Helical" evidence="8">
    <location>
        <begin position="92"/>
        <end position="115"/>
    </location>
</feature>
<feature type="transmembrane region" description="Helical" evidence="8">
    <location>
        <begin position="63"/>
        <end position="86"/>
    </location>
</feature>
<evidence type="ECO:0000259" key="9">
    <source>
        <dbReference type="Pfam" id="PF01490"/>
    </source>
</evidence>
<dbReference type="GO" id="GO:0016020">
    <property type="term" value="C:membrane"/>
    <property type="evidence" value="ECO:0007669"/>
    <property type="project" value="UniProtKB-SubCell"/>
</dbReference>
<feature type="transmembrane region" description="Helical" evidence="8">
    <location>
        <begin position="251"/>
        <end position="269"/>
    </location>
</feature>
<keyword evidence="3 8" id="KW-0812">Transmembrane</keyword>
<evidence type="ECO:0000256" key="8">
    <source>
        <dbReference type="SAM" id="Phobius"/>
    </source>
</evidence>
<proteinExistence type="predicted"/>
<evidence type="ECO:0000256" key="2">
    <source>
        <dbReference type="ARBA" id="ARBA00022448"/>
    </source>
</evidence>
<dbReference type="SUPFAM" id="SSF52096">
    <property type="entry name" value="ClpP/crotonase"/>
    <property type="match status" value="1"/>
</dbReference>